<feature type="compositionally biased region" description="Polar residues" evidence="1">
    <location>
        <begin position="51"/>
        <end position="63"/>
    </location>
</feature>
<gene>
    <name evidence="3" type="ORF">RSOLAG1IB_12177</name>
</gene>
<protein>
    <recommendedName>
        <fullName evidence="2">DUF6589 domain-containing protein</fullName>
    </recommendedName>
</protein>
<feature type="domain" description="DUF6589" evidence="2">
    <location>
        <begin position="450"/>
        <end position="914"/>
    </location>
</feature>
<dbReference type="STRING" id="1108050.A0A0B7FRC1"/>
<dbReference type="EMBL" id="LN679432">
    <property type="protein sequence ID" value="CEL58707.1"/>
    <property type="molecule type" value="Genomic_DNA"/>
</dbReference>
<accession>A0A0B7FRC1</accession>
<dbReference type="AlphaFoldDB" id="A0A0B7FRC1"/>
<dbReference type="OrthoDB" id="3240429at2759"/>
<sequence length="1025" mass="114364">MARKRKSSELEHSHIQDWNPRIASVQPLPAAPSSSQDRVIIPYSPEPERPCSSNIVDEQNTPDNAHGKRAWSRKIDKTKAVLNVIAGQGADYKLGDFLQHLLDPETFDKLESDQSNRLRRWLRGETRKGTRPAEIVDSIYRHPAGLIRDQSQRLAHPSFADLTPPPYTPSYANSQPKTASMLPPLEDVPSSRVNSRQGLEEWMVRGTLVQVEREAEALANSDGGLARGAGVTWDILDDASTLDQRPTIQTTAPVIWSIMSTIALLHRSVRGTPAQSSSIPVPVGSSSISESGKTAAGRDPTLGIMFAISILISFRNPLVNFVQSVVAIFLFACTAHKTIYRAFNRIGLSTAHSTLHGHLKDLGRSSREALKMLGQRAYESSRQLSCGPQQYFMLIFDNVNKYRSAARRQTVAMKNEMKNGTAATAVVLEDVPPDAFDPKPYFDNIKQNARVGLTVKALFDDIDHLHLSQVGTGMVMRIILAYTPVLSANLRSQVEARFQSTSHYAKHLLRLRKSVALSFGTSSIEENTPRGASNVMHDLVGTQMEMKPEWLDNLLVIAGGDQLSIKQLETAKKCKSAEKTTYESRKWVLPVIQLWHMKLAYLRSIFRVHWFENVRSNLLGLHHGVDALGRHINPAVNDFYACHNAVKTIFETMVLTATFVIIHEETGKPLPTDDVHHLTNELSSLFGQGGPFNNCTLERLEALARCVYERFMTSQASRNTMNLPEDLCQDLMHSSILSTLQQDANQTHSDPRAIPSKISTFSLHSNTDQMLGNIVLFMRDAFIYLEFASAIPQGDIGRVMEVIKFMRFAFYGSHAQNYGKELLEMACRFMFEYPAKLQTAILNNWLINPSGVQGHWQENDFFQEHSNKVVKSVFNTKNSDWDSSFLRDTVSVNIRGLSQLKDNLLHFLGLEKAGSGASSPDYSADINVLAAHYLSLNAFKMHPGRRQDELATDMFSNGYERLSSSVLSNFLNQSISQATTVEQDQMDQAPEEEELEDPGAEAPLAPLIIQDGILTVNNVNIGEEL</sequence>
<feature type="region of interest" description="Disordered" evidence="1">
    <location>
        <begin position="1"/>
        <end position="67"/>
    </location>
</feature>
<organism evidence="3 4">
    <name type="scientific">Thanatephorus cucumeris (strain AG1-IB / isolate 7/3/14)</name>
    <name type="common">Lettuce bottom rot fungus</name>
    <name type="synonym">Rhizoctonia solani</name>
    <dbReference type="NCBI Taxonomy" id="1108050"/>
    <lineage>
        <taxon>Eukaryota</taxon>
        <taxon>Fungi</taxon>
        <taxon>Dikarya</taxon>
        <taxon>Basidiomycota</taxon>
        <taxon>Agaricomycotina</taxon>
        <taxon>Agaricomycetes</taxon>
        <taxon>Cantharellales</taxon>
        <taxon>Ceratobasidiaceae</taxon>
        <taxon>Rhizoctonia</taxon>
        <taxon>Rhizoctonia solani AG-1</taxon>
    </lineage>
</organism>
<evidence type="ECO:0000259" key="2">
    <source>
        <dbReference type="Pfam" id="PF20231"/>
    </source>
</evidence>
<feature type="compositionally biased region" description="Low complexity" evidence="1">
    <location>
        <begin position="276"/>
        <end position="292"/>
    </location>
</feature>
<feature type="region of interest" description="Disordered" evidence="1">
    <location>
        <begin position="273"/>
        <end position="295"/>
    </location>
</feature>
<dbReference type="InterPro" id="IPR046496">
    <property type="entry name" value="DUF6589"/>
</dbReference>
<evidence type="ECO:0000256" key="1">
    <source>
        <dbReference type="SAM" id="MobiDB-lite"/>
    </source>
</evidence>
<evidence type="ECO:0000313" key="4">
    <source>
        <dbReference type="Proteomes" id="UP000059188"/>
    </source>
</evidence>
<keyword evidence="4" id="KW-1185">Reference proteome</keyword>
<reference evidence="3 4" key="1">
    <citation type="submission" date="2014-11" db="EMBL/GenBank/DDBJ databases">
        <authorList>
            <person name="Wibberg Daniel"/>
        </authorList>
    </citation>
    <scope>NUCLEOTIDE SEQUENCE [LARGE SCALE GENOMIC DNA]</scope>
    <source>
        <strain evidence="3">Rhizoctonia solani AG1-IB 7/3/14</strain>
    </source>
</reference>
<dbReference type="Pfam" id="PF20231">
    <property type="entry name" value="DUF6589"/>
    <property type="match status" value="1"/>
</dbReference>
<feature type="region of interest" description="Disordered" evidence="1">
    <location>
        <begin position="173"/>
        <end position="194"/>
    </location>
</feature>
<evidence type="ECO:0000313" key="3">
    <source>
        <dbReference type="EMBL" id="CEL58707.1"/>
    </source>
</evidence>
<dbReference type="Proteomes" id="UP000059188">
    <property type="component" value="Unassembled WGS sequence"/>
</dbReference>
<proteinExistence type="predicted"/>
<name>A0A0B7FRC1_THACB</name>